<feature type="transmembrane region" description="Helical" evidence="8">
    <location>
        <begin position="560"/>
        <end position="582"/>
    </location>
</feature>
<keyword evidence="5 8" id="KW-1133">Transmembrane helix</keyword>
<dbReference type="OrthoDB" id="66620at2759"/>
<keyword evidence="4 8" id="KW-0812">Transmembrane</keyword>
<sequence length="592" mass="66245">MDVIGWCQFQTSGDEDKDERYDIREVAWRGENDLERGNGNSISRRGSGDVGPLGEWQNHAPHRARRPSGRAPEGIHHLQRETLFERDETQHGFRPPGRDHVPRAHGQGDTGLRGASPPAQNNLQEKVAQAEAVIAGQWRRGVSGGERKRVSIGQEMLVNPSLLLLDEPTSGLDSTAAQRIVTTMRGLSRGGRTVVMTIHQPSSRLFYSFDKVMLLCEGSTLYFGKGCEVMNYFSGIGFSPSVSMNPSDFLLDLANGVLDDDPSSSRNPAQVKETLVSAFKANLKGALKEELQRETPLHDSNEVSPSSSHEEEKHFNGWSIPWREQFSVLLKRGLKQRKFESFSGRKVAQILAVALLTGALWWRSIDLQDQIGLLFFYSSFWGFFPLFQAIFTFPTEKMMLKKERSSGMYRLSSFFVARTACDLPMELVLPTAFVLITYWMAGLKPAPLNFLSTLFVILLCVLVCESLGLAIGAFMMDQKAAATFESVVMLSFLLAGGFYVRQVPRFVAWIKYISIGQYTFKLLLEAQFKPEETYRCSSEGGICMVKNHPSIEKAELGKHVTFSVLALLIMLVGYRVLAYVALMKVGRTKKLK</sequence>
<feature type="domain" description="ABC transporter" evidence="9">
    <location>
        <begin position="18"/>
        <end position="242"/>
    </location>
</feature>
<comment type="subcellular location">
    <subcellularLocation>
        <location evidence="1">Membrane</location>
        <topology evidence="1">Multi-pass membrane protein</topology>
    </subcellularLocation>
    <subcellularLocation>
        <location evidence="2">Plastid</location>
    </subcellularLocation>
</comment>
<feature type="transmembrane region" description="Helical" evidence="8">
    <location>
        <begin position="481"/>
        <end position="500"/>
    </location>
</feature>
<dbReference type="EMBL" id="OOIL02003803">
    <property type="protein sequence ID" value="VFQ89238.1"/>
    <property type="molecule type" value="Genomic_DNA"/>
</dbReference>
<dbReference type="Pfam" id="PF01061">
    <property type="entry name" value="ABC2_membrane"/>
    <property type="match status" value="1"/>
</dbReference>
<reference evidence="10 11" key="1">
    <citation type="submission" date="2018-04" db="EMBL/GenBank/DDBJ databases">
        <authorList>
            <person name="Vogel A."/>
        </authorList>
    </citation>
    <scope>NUCLEOTIDE SEQUENCE [LARGE SCALE GENOMIC DNA]</scope>
</reference>
<evidence type="ECO:0000256" key="7">
    <source>
        <dbReference type="SAM" id="MobiDB-lite"/>
    </source>
</evidence>
<dbReference type="AlphaFoldDB" id="A0A484MMH0"/>
<dbReference type="Pfam" id="PF00005">
    <property type="entry name" value="ABC_tran"/>
    <property type="match status" value="1"/>
</dbReference>
<feature type="compositionally biased region" description="Basic and acidic residues" evidence="7">
    <location>
        <begin position="73"/>
        <end position="102"/>
    </location>
</feature>
<dbReference type="PANTHER" id="PTHR48041">
    <property type="entry name" value="ABC TRANSPORTER G FAMILY MEMBER 28"/>
    <property type="match status" value="1"/>
</dbReference>
<dbReference type="Proteomes" id="UP000595140">
    <property type="component" value="Unassembled WGS sequence"/>
</dbReference>
<organism evidence="10 11">
    <name type="scientific">Cuscuta campestris</name>
    <dbReference type="NCBI Taxonomy" id="132261"/>
    <lineage>
        <taxon>Eukaryota</taxon>
        <taxon>Viridiplantae</taxon>
        <taxon>Streptophyta</taxon>
        <taxon>Embryophyta</taxon>
        <taxon>Tracheophyta</taxon>
        <taxon>Spermatophyta</taxon>
        <taxon>Magnoliopsida</taxon>
        <taxon>eudicotyledons</taxon>
        <taxon>Gunneridae</taxon>
        <taxon>Pentapetalae</taxon>
        <taxon>asterids</taxon>
        <taxon>lamiids</taxon>
        <taxon>Solanales</taxon>
        <taxon>Convolvulaceae</taxon>
        <taxon>Cuscuteae</taxon>
        <taxon>Cuscuta</taxon>
        <taxon>Cuscuta subgen. Grammica</taxon>
        <taxon>Cuscuta sect. Cleistogrammica</taxon>
    </lineage>
</organism>
<dbReference type="SUPFAM" id="SSF52540">
    <property type="entry name" value="P-loop containing nucleoside triphosphate hydrolases"/>
    <property type="match status" value="1"/>
</dbReference>
<dbReference type="PANTHER" id="PTHR48041:SF22">
    <property type="entry name" value="ABC TRANSPORTER G FAMILY MEMBER 9"/>
    <property type="match status" value="1"/>
</dbReference>
<dbReference type="GO" id="GO:0005524">
    <property type="term" value="F:ATP binding"/>
    <property type="evidence" value="ECO:0007669"/>
    <property type="project" value="InterPro"/>
</dbReference>
<feature type="transmembrane region" description="Helical" evidence="8">
    <location>
        <begin position="371"/>
        <end position="394"/>
    </location>
</feature>
<accession>A0A484MMH0</accession>
<evidence type="ECO:0000256" key="4">
    <source>
        <dbReference type="ARBA" id="ARBA00022692"/>
    </source>
</evidence>
<dbReference type="Pfam" id="PF19055">
    <property type="entry name" value="ABC2_membrane_7"/>
    <property type="match status" value="1"/>
</dbReference>
<feature type="transmembrane region" description="Helical" evidence="8">
    <location>
        <begin position="415"/>
        <end position="441"/>
    </location>
</feature>
<proteinExistence type="predicted"/>
<dbReference type="GO" id="GO:0140359">
    <property type="term" value="F:ABC-type transporter activity"/>
    <property type="evidence" value="ECO:0007669"/>
    <property type="project" value="InterPro"/>
</dbReference>
<evidence type="ECO:0000256" key="6">
    <source>
        <dbReference type="ARBA" id="ARBA00023136"/>
    </source>
</evidence>
<evidence type="ECO:0000256" key="3">
    <source>
        <dbReference type="ARBA" id="ARBA00022448"/>
    </source>
</evidence>
<keyword evidence="6 8" id="KW-0472">Membrane</keyword>
<evidence type="ECO:0000313" key="10">
    <source>
        <dbReference type="EMBL" id="VFQ89238.1"/>
    </source>
</evidence>
<feature type="region of interest" description="Disordered" evidence="7">
    <location>
        <begin position="32"/>
        <end position="117"/>
    </location>
</feature>
<dbReference type="InterPro" id="IPR043926">
    <property type="entry name" value="ABCG_dom"/>
</dbReference>
<evidence type="ECO:0000256" key="1">
    <source>
        <dbReference type="ARBA" id="ARBA00004141"/>
    </source>
</evidence>
<name>A0A484MMH0_9ASTE</name>
<gene>
    <name evidence="10" type="ORF">CCAM_LOCUS31014</name>
</gene>
<evidence type="ECO:0000259" key="9">
    <source>
        <dbReference type="PROSITE" id="PS50893"/>
    </source>
</evidence>
<evidence type="ECO:0000256" key="8">
    <source>
        <dbReference type="SAM" id="Phobius"/>
    </source>
</evidence>
<dbReference type="PROSITE" id="PS00211">
    <property type="entry name" value="ABC_TRANSPORTER_1"/>
    <property type="match status" value="1"/>
</dbReference>
<feature type="region of interest" description="Disordered" evidence="7">
    <location>
        <begin position="291"/>
        <end position="312"/>
    </location>
</feature>
<dbReference type="GO" id="GO:0005886">
    <property type="term" value="C:plasma membrane"/>
    <property type="evidence" value="ECO:0007669"/>
    <property type="project" value="TreeGrafter"/>
</dbReference>
<evidence type="ECO:0000313" key="11">
    <source>
        <dbReference type="Proteomes" id="UP000595140"/>
    </source>
</evidence>
<dbReference type="InterPro" id="IPR017871">
    <property type="entry name" value="ABC_transporter-like_CS"/>
</dbReference>
<keyword evidence="11" id="KW-1185">Reference proteome</keyword>
<dbReference type="Gene3D" id="3.40.50.300">
    <property type="entry name" value="P-loop containing nucleotide triphosphate hydrolases"/>
    <property type="match status" value="1"/>
</dbReference>
<dbReference type="InterPro" id="IPR027417">
    <property type="entry name" value="P-loop_NTPase"/>
</dbReference>
<keyword evidence="3" id="KW-0813">Transport</keyword>
<dbReference type="InterPro" id="IPR050352">
    <property type="entry name" value="ABCG_transporters"/>
</dbReference>
<feature type="compositionally biased region" description="Basic and acidic residues" evidence="7">
    <location>
        <begin position="291"/>
        <end position="301"/>
    </location>
</feature>
<evidence type="ECO:0000256" key="2">
    <source>
        <dbReference type="ARBA" id="ARBA00004474"/>
    </source>
</evidence>
<dbReference type="PROSITE" id="PS50893">
    <property type="entry name" value="ABC_TRANSPORTER_2"/>
    <property type="match status" value="1"/>
</dbReference>
<dbReference type="InterPro" id="IPR003439">
    <property type="entry name" value="ABC_transporter-like_ATP-bd"/>
</dbReference>
<dbReference type="GO" id="GO:0016887">
    <property type="term" value="F:ATP hydrolysis activity"/>
    <property type="evidence" value="ECO:0007669"/>
    <property type="project" value="InterPro"/>
</dbReference>
<feature type="transmembrane region" description="Helical" evidence="8">
    <location>
        <begin position="453"/>
        <end position="474"/>
    </location>
</feature>
<dbReference type="GO" id="GO:0009536">
    <property type="term" value="C:plastid"/>
    <property type="evidence" value="ECO:0007669"/>
    <property type="project" value="UniProtKB-SubCell"/>
</dbReference>
<protein>
    <recommendedName>
        <fullName evidence="9">ABC transporter domain-containing protein</fullName>
    </recommendedName>
</protein>
<evidence type="ECO:0000256" key="5">
    <source>
        <dbReference type="ARBA" id="ARBA00022989"/>
    </source>
</evidence>
<dbReference type="InterPro" id="IPR013525">
    <property type="entry name" value="ABC2_TM"/>
</dbReference>